<dbReference type="STRING" id="321763.SAMN04488692_10664"/>
<evidence type="ECO:0000313" key="4">
    <source>
        <dbReference type="EMBL" id="SDL61407.1"/>
    </source>
</evidence>
<feature type="region of interest" description="Disordered" evidence="3">
    <location>
        <begin position="114"/>
        <end position="147"/>
    </location>
</feature>
<dbReference type="HAMAP" id="MF_00003">
    <property type="entry name" value="RbfA"/>
    <property type="match status" value="1"/>
</dbReference>
<feature type="compositionally biased region" description="Basic and acidic residues" evidence="3">
    <location>
        <begin position="138"/>
        <end position="147"/>
    </location>
</feature>
<protein>
    <recommendedName>
        <fullName evidence="2">Ribosome-binding factor A</fullName>
    </recommendedName>
</protein>
<feature type="compositionally biased region" description="Acidic residues" evidence="3">
    <location>
        <begin position="128"/>
        <end position="137"/>
    </location>
</feature>
<comment type="similarity">
    <text evidence="2">Belongs to the RbfA family.</text>
</comment>
<dbReference type="PANTHER" id="PTHR33515">
    <property type="entry name" value="RIBOSOME-BINDING FACTOR A, CHLOROPLASTIC-RELATED"/>
    <property type="match status" value="1"/>
</dbReference>
<dbReference type="InterPro" id="IPR023799">
    <property type="entry name" value="RbfA_dom_sf"/>
</dbReference>
<keyword evidence="5" id="KW-1185">Reference proteome</keyword>
<dbReference type="NCBIfam" id="TIGR00082">
    <property type="entry name" value="rbfA"/>
    <property type="match status" value="1"/>
</dbReference>
<dbReference type="GO" id="GO:0043024">
    <property type="term" value="F:ribosomal small subunit binding"/>
    <property type="evidence" value="ECO:0007669"/>
    <property type="project" value="TreeGrafter"/>
</dbReference>
<dbReference type="InterPro" id="IPR000238">
    <property type="entry name" value="RbfA"/>
</dbReference>
<accession>A0A1G9LHR8</accession>
<dbReference type="Proteomes" id="UP000199476">
    <property type="component" value="Unassembled WGS sequence"/>
</dbReference>
<dbReference type="PROSITE" id="PS01319">
    <property type="entry name" value="RBFA"/>
    <property type="match status" value="1"/>
</dbReference>
<feature type="compositionally biased region" description="Basic and acidic residues" evidence="3">
    <location>
        <begin position="114"/>
        <end position="126"/>
    </location>
</feature>
<dbReference type="GO" id="GO:0030490">
    <property type="term" value="P:maturation of SSU-rRNA"/>
    <property type="evidence" value="ECO:0007669"/>
    <property type="project" value="UniProtKB-UniRule"/>
</dbReference>
<proteinExistence type="inferred from homology"/>
<gene>
    <name evidence="2" type="primary">rbfA</name>
    <name evidence="4" type="ORF">SAMN04488692_10664</name>
</gene>
<name>A0A1G9LHR8_9FIRM</name>
<reference evidence="4 5" key="1">
    <citation type="submission" date="2016-10" db="EMBL/GenBank/DDBJ databases">
        <authorList>
            <person name="de Groot N.N."/>
        </authorList>
    </citation>
    <scope>NUCLEOTIDE SEQUENCE [LARGE SCALE GENOMIC DNA]</scope>
    <source>
        <strain evidence="4 5">SLAS-1</strain>
    </source>
</reference>
<dbReference type="SUPFAM" id="SSF89919">
    <property type="entry name" value="Ribosome-binding factor A, RbfA"/>
    <property type="match status" value="1"/>
</dbReference>
<keyword evidence="1 2" id="KW-0690">Ribosome biogenesis</keyword>
<dbReference type="Pfam" id="PF02033">
    <property type="entry name" value="RBFA"/>
    <property type="match status" value="1"/>
</dbReference>
<dbReference type="GO" id="GO:0005829">
    <property type="term" value="C:cytosol"/>
    <property type="evidence" value="ECO:0007669"/>
    <property type="project" value="TreeGrafter"/>
</dbReference>
<comment type="subcellular location">
    <subcellularLocation>
        <location evidence="2">Cytoplasm</location>
    </subcellularLocation>
</comment>
<dbReference type="OrthoDB" id="307788at2"/>
<comment type="subunit">
    <text evidence="2">Monomer. Binds 30S ribosomal subunits, but not 50S ribosomal subunits or 70S ribosomes.</text>
</comment>
<evidence type="ECO:0000256" key="3">
    <source>
        <dbReference type="SAM" id="MobiDB-lite"/>
    </source>
</evidence>
<organism evidence="4 5">
    <name type="scientific">Halarsenatibacter silvermanii</name>
    <dbReference type="NCBI Taxonomy" id="321763"/>
    <lineage>
        <taxon>Bacteria</taxon>
        <taxon>Bacillati</taxon>
        <taxon>Bacillota</taxon>
        <taxon>Clostridia</taxon>
        <taxon>Halanaerobiales</taxon>
        <taxon>Halarsenatibacteraceae</taxon>
        <taxon>Halarsenatibacter</taxon>
    </lineage>
</organism>
<keyword evidence="2" id="KW-0963">Cytoplasm</keyword>
<evidence type="ECO:0000256" key="2">
    <source>
        <dbReference type="HAMAP-Rule" id="MF_00003"/>
    </source>
</evidence>
<dbReference type="Gene3D" id="3.30.300.20">
    <property type="match status" value="1"/>
</dbReference>
<dbReference type="InterPro" id="IPR020053">
    <property type="entry name" value="Ribosome-bd_factorA_CS"/>
</dbReference>
<comment type="function">
    <text evidence="2">One of several proteins that assist in the late maturation steps of the functional core of the 30S ribosomal subunit. Associates with free 30S ribosomal subunits (but not with 30S subunits that are part of 70S ribosomes or polysomes). Required for efficient processing of 16S rRNA. May interact with the 5'-terminal helix region of 16S rRNA.</text>
</comment>
<dbReference type="AlphaFoldDB" id="A0A1G9LHR8"/>
<sequence length="147" mass="17038">MVKERDRRLGELLKEEISKIIRREVRDPRIGDFVSVTEVDVSGDLRHAKVYISVMGSEKEKQETMDGLSEANGYIRCLVGERITVYHTPELVFKYDESIEHGIHISEIIKEARAEDKQAMEKRQNSDQENDNEETADSGEKQEERKD</sequence>
<dbReference type="InterPro" id="IPR015946">
    <property type="entry name" value="KH_dom-like_a/b"/>
</dbReference>
<evidence type="ECO:0000256" key="1">
    <source>
        <dbReference type="ARBA" id="ARBA00022517"/>
    </source>
</evidence>
<dbReference type="RefSeq" id="WP_089759137.1">
    <property type="nucleotide sequence ID" value="NZ_FNGO01000006.1"/>
</dbReference>
<dbReference type="EMBL" id="FNGO01000006">
    <property type="protein sequence ID" value="SDL61407.1"/>
    <property type="molecule type" value="Genomic_DNA"/>
</dbReference>
<dbReference type="PANTHER" id="PTHR33515:SF1">
    <property type="entry name" value="RIBOSOME-BINDING FACTOR A, CHLOROPLASTIC-RELATED"/>
    <property type="match status" value="1"/>
</dbReference>
<evidence type="ECO:0000313" key="5">
    <source>
        <dbReference type="Proteomes" id="UP000199476"/>
    </source>
</evidence>